<feature type="compositionally biased region" description="Polar residues" evidence="6">
    <location>
        <begin position="1"/>
        <end position="14"/>
    </location>
</feature>
<feature type="region of interest" description="Disordered" evidence="6">
    <location>
        <begin position="86"/>
        <end position="154"/>
    </location>
</feature>
<feature type="compositionally biased region" description="Basic residues" evidence="6">
    <location>
        <begin position="142"/>
        <end position="154"/>
    </location>
</feature>
<comment type="caution">
    <text evidence="8">The sequence shown here is derived from an EMBL/GenBank/DDBJ whole genome shotgun (WGS) entry which is preliminary data.</text>
</comment>
<feature type="compositionally biased region" description="Low complexity" evidence="6">
    <location>
        <begin position="281"/>
        <end position="301"/>
    </location>
</feature>
<dbReference type="PROSITE" id="PS50811">
    <property type="entry name" value="WRKY"/>
    <property type="match status" value="1"/>
</dbReference>
<feature type="compositionally biased region" description="Low complexity" evidence="6">
    <location>
        <begin position="93"/>
        <end position="121"/>
    </location>
</feature>
<evidence type="ECO:0000256" key="4">
    <source>
        <dbReference type="ARBA" id="ARBA00023163"/>
    </source>
</evidence>
<dbReference type="Pfam" id="PF03106">
    <property type="entry name" value="WRKY"/>
    <property type="match status" value="1"/>
</dbReference>
<proteinExistence type="predicted"/>
<keyword evidence="9" id="KW-1185">Reference proteome</keyword>
<dbReference type="EMBL" id="JAEPRB010000013">
    <property type="protein sequence ID" value="KAG2226794.1"/>
    <property type="molecule type" value="Genomic_DNA"/>
</dbReference>
<feature type="compositionally biased region" description="Basic residues" evidence="6">
    <location>
        <begin position="122"/>
        <end position="134"/>
    </location>
</feature>
<dbReference type="Gene3D" id="2.20.25.80">
    <property type="entry name" value="WRKY domain"/>
    <property type="match status" value="1"/>
</dbReference>
<dbReference type="GO" id="GO:0005634">
    <property type="term" value="C:nucleus"/>
    <property type="evidence" value="ECO:0007669"/>
    <property type="project" value="UniProtKB-SubCell"/>
</dbReference>
<keyword evidence="2" id="KW-0805">Transcription regulation</keyword>
<feature type="domain" description="WRKY" evidence="7">
    <location>
        <begin position="326"/>
        <end position="363"/>
    </location>
</feature>
<dbReference type="SMART" id="SM00774">
    <property type="entry name" value="WRKY"/>
    <property type="match status" value="1"/>
</dbReference>
<dbReference type="Proteomes" id="UP000646827">
    <property type="component" value="Unassembled WGS sequence"/>
</dbReference>
<dbReference type="GO" id="GO:0043565">
    <property type="term" value="F:sequence-specific DNA binding"/>
    <property type="evidence" value="ECO:0007669"/>
    <property type="project" value="InterPro"/>
</dbReference>
<evidence type="ECO:0000256" key="5">
    <source>
        <dbReference type="ARBA" id="ARBA00023242"/>
    </source>
</evidence>
<sequence>MATATPPSRYTSYVSTSQSFKPSSSPPTSPAPVQIFDLQDVLLQYQSQPELLKLILSSKVEEDKRRTEEAKLRAKELDLYLREDRSLSHKRSNSLSSHSSHSSISSSGSSNTSSKHSNQQSHHIHQYHSHSHSHSQHEQQHQHHQHHSNAGRRRSTMIRSTAAPYTIPQHRQIADDHQERRNSAAVAMVAMGTSLSRTASPPSPSYFPASPSIRSMWLTLSVFFLFSSSTPSVASAYPSPAAEYYSSEPTNTNNSTSTSSNSHHSSTLSNTKIKEEGSENATSSSPITSPTSAPSPITTSSGRARRKREMQAITKIVETREFPYQDSYFWKNNGNTTQRKTGCKSIYYKCSNSNKGCPVNKTVTERPNGEYIIKYRGQHFIECGRVERIVDL</sequence>
<gene>
    <name evidence="8" type="ORF">INT45_005759</name>
</gene>
<dbReference type="SUPFAM" id="SSF118290">
    <property type="entry name" value="WRKY DNA-binding domain"/>
    <property type="match status" value="1"/>
</dbReference>
<dbReference type="OrthoDB" id="2362414at2759"/>
<keyword evidence="3" id="KW-0238">DNA-binding</keyword>
<dbReference type="AlphaFoldDB" id="A0A8H7VTS3"/>
<dbReference type="InterPro" id="IPR003657">
    <property type="entry name" value="WRKY_dom"/>
</dbReference>
<reference evidence="8 9" key="1">
    <citation type="submission" date="2020-12" db="EMBL/GenBank/DDBJ databases">
        <title>Metabolic potential, ecology and presence of endohyphal bacteria is reflected in genomic diversity of Mucoromycotina.</title>
        <authorList>
            <person name="Muszewska A."/>
            <person name="Okrasinska A."/>
            <person name="Steczkiewicz K."/>
            <person name="Drgas O."/>
            <person name="Orlowska M."/>
            <person name="Perlinska-Lenart U."/>
            <person name="Aleksandrzak-Piekarczyk T."/>
            <person name="Szatraj K."/>
            <person name="Zielenkiewicz U."/>
            <person name="Pilsyk S."/>
            <person name="Malc E."/>
            <person name="Mieczkowski P."/>
            <person name="Kruszewska J.S."/>
            <person name="Biernat P."/>
            <person name="Pawlowska J."/>
        </authorList>
    </citation>
    <scope>NUCLEOTIDE SEQUENCE [LARGE SCALE GENOMIC DNA]</scope>
    <source>
        <strain evidence="8 9">CBS 142.35</strain>
    </source>
</reference>
<feature type="region of interest" description="Disordered" evidence="6">
    <location>
        <begin position="242"/>
        <end position="308"/>
    </location>
</feature>
<comment type="subcellular location">
    <subcellularLocation>
        <location evidence="1">Nucleus</location>
    </subcellularLocation>
</comment>
<evidence type="ECO:0000256" key="1">
    <source>
        <dbReference type="ARBA" id="ARBA00004123"/>
    </source>
</evidence>
<evidence type="ECO:0000313" key="9">
    <source>
        <dbReference type="Proteomes" id="UP000646827"/>
    </source>
</evidence>
<keyword evidence="5" id="KW-0539">Nucleus</keyword>
<feature type="compositionally biased region" description="Low complexity" evidence="6">
    <location>
        <begin position="242"/>
        <end position="271"/>
    </location>
</feature>
<evidence type="ECO:0000256" key="3">
    <source>
        <dbReference type="ARBA" id="ARBA00023125"/>
    </source>
</evidence>
<protein>
    <recommendedName>
        <fullName evidence="7">WRKY domain-containing protein</fullName>
    </recommendedName>
</protein>
<accession>A0A8H7VTS3</accession>
<evidence type="ECO:0000256" key="2">
    <source>
        <dbReference type="ARBA" id="ARBA00023015"/>
    </source>
</evidence>
<name>A0A8H7VTS3_9FUNG</name>
<evidence type="ECO:0000256" key="6">
    <source>
        <dbReference type="SAM" id="MobiDB-lite"/>
    </source>
</evidence>
<dbReference type="GO" id="GO:0003700">
    <property type="term" value="F:DNA-binding transcription factor activity"/>
    <property type="evidence" value="ECO:0007669"/>
    <property type="project" value="InterPro"/>
</dbReference>
<keyword evidence="4" id="KW-0804">Transcription</keyword>
<dbReference type="InterPro" id="IPR036576">
    <property type="entry name" value="WRKY_dom_sf"/>
</dbReference>
<evidence type="ECO:0000259" key="7">
    <source>
        <dbReference type="PROSITE" id="PS50811"/>
    </source>
</evidence>
<organism evidence="8 9">
    <name type="scientific">Circinella minor</name>
    <dbReference type="NCBI Taxonomy" id="1195481"/>
    <lineage>
        <taxon>Eukaryota</taxon>
        <taxon>Fungi</taxon>
        <taxon>Fungi incertae sedis</taxon>
        <taxon>Mucoromycota</taxon>
        <taxon>Mucoromycotina</taxon>
        <taxon>Mucoromycetes</taxon>
        <taxon>Mucorales</taxon>
        <taxon>Lichtheimiaceae</taxon>
        <taxon>Circinella</taxon>
    </lineage>
</organism>
<feature type="region of interest" description="Disordered" evidence="6">
    <location>
        <begin position="1"/>
        <end position="32"/>
    </location>
</feature>
<evidence type="ECO:0000313" key="8">
    <source>
        <dbReference type="EMBL" id="KAG2226794.1"/>
    </source>
</evidence>